<comment type="caution">
    <text evidence="2">The sequence shown here is derived from an EMBL/GenBank/DDBJ whole genome shotgun (WGS) entry which is preliminary data.</text>
</comment>
<keyword evidence="3" id="KW-1185">Reference proteome</keyword>
<protein>
    <recommendedName>
        <fullName evidence="4">Outer membrane protein beta-barrel domain-containing protein</fullName>
    </recommendedName>
</protein>
<dbReference type="Proteomes" id="UP000185895">
    <property type="component" value="Unassembled WGS sequence"/>
</dbReference>
<evidence type="ECO:0008006" key="4">
    <source>
        <dbReference type="Google" id="ProtNLM"/>
    </source>
</evidence>
<dbReference type="Gene3D" id="2.40.160.170">
    <property type="match status" value="1"/>
</dbReference>
<dbReference type="EMBL" id="MKKK01000009">
    <property type="protein sequence ID" value="OEY97414.1"/>
    <property type="molecule type" value="Genomic_DNA"/>
</dbReference>
<evidence type="ECO:0000256" key="1">
    <source>
        <dbReference type="SAM" id="SignalP"/>
    </source>
</evidence>
<feature type="chain" id="PRO_5043144653" description="Outer membrane protein beta-barrel domain-containing protein" evidence="1">
    <location>
        <begin position="22"/>
        <end position="213"/>
    </location>
</feature>
<proteinExistence type="predicted"/>
<gene>
    <name evidence="2" type="ORF">BJI46_09940</name>
</gene>
<reference evidence="2 3" key="1">
    <citation type="submission" date="2016-09" db="EMBL/GenBank/DDBJ databases">
        <authorList>
            <person name="Capua I."/>
            <person name="De Benedictis P."/>
            <person name="Joannis T."/>
            <person name="Lombin L.H."/>
            <person name="Cattoli G."/>
        </authorList>
    </citation>
    <scope>NUCLEOTIDE SEQUENCE [LARGE SCALE GENOMIC DNA]</scope>
    <source>
        <strain evidence="2 3">ANC 4671</strain>
    </source>
</reference>
<dbReference type="RefSeq" id="WP_070069126.1">
    <property type="nucleotide sequence ID" value="NZ_MKKK01000009.1"/>
</dbReference>
<dbReference type="SUPFAM" id="SSF56925">
    <property type="entry name" value="OMPA-like"/>
    <property type="match status" value="1"/>
</dbReference>
<feature type="signal peptide" evidence="1">
    <location>
        <begin position="1"/>
        <end position="21"/>
    </location>
</feature>
<accession>A0A1E7RDH4</accession>
<dbReference type="STRING" id="1262585.BJI46_09940"/>
<evidence type="ECO:0000313" key="3">
    <source>
        <dbReference type="Proteomes" id="UP000185895"/>
    </source>
</evidence>
<evidence type="ECO:0000313" key="2">
    <source>
        <dbReference type="EMBL" id="OEY97414.1"/>
    </source>
</evidence>
<sequence length="213" mass="23108">MKILKLVAMAALAGSATFAMADEKVITDEGVATFSTFKPAQVRAEVGTTGYGGAFSWNVNPKTAVTVGYNGGDISWSPDVKVNGKEYDTDLDNSKNAYINVEYRPWANWFYVAGGVGYLDQKSSLTKTENGVAEAYNYRYDNVIAPYVGLGVSPSITSRFGVFGEIGTYYAGNPDASFAANDTKNDTEQLRKLNDASKYAWLPVAKVGLSYRF</sequence>
<dbReference type="InterPro" id="IPR011250">
    <property type="entry name" value="OMP/PagP_B-barrel"/>
</dbReference>
<dbReference type="AlphaFoldDB" id="A0A1E7RDH4"/>
<keyword evidence="1" id="KW-0732">Signal</keyword>
<organism evidence="2 3">
    <name type="scientific">Acinetobacter qingfengensis</name>
    <dbReference type="NCBI Taxonomy" id="1262585"/>
    <lineage>
        <taxon>Bacteria</taxon>
        <taxon>Pseudomonadati</taxon>
        <taxon>Pseudomonadota</taxon>
        <taxon>Gammaproteobacteria</taxon>
        <taxon>Moraxellales</taxon>
        <taxon>Moraxellaceae</taxon>
        <taxon>Acinetobacter</taxon>
    </lineage>
</organism>
<name>A0A1E7RDH4_9GAMM</name>
<dbReference type="OrthoDB" id="7061880at2"/>